<proteinExistence type="predicted"/>
<accession>A0A7S2HIB8</accession>
<protein>
    <submittedName>
        <fullName evidence="2">Uncharacterized protein</fullName>
    </submittedName>
</protein>
<feature type="signal peptide" evidence="1">
    <location>
        <begin position="1"/>
        <end position="25"/>
    </location>
</feature>
<name>A0A7S2HIB8_9STRA</name>
<sequence>MKMFLNPMFIAIGLLTLSGYPAAYGFRIGSINQRSWKLTGARSNSRRGHRSVLQCNSLLDAARATIENSKSQLSPELQTPPSVAELEKYLEKAVLMGESSEQETAALIFAVMCDQATLFRQDGETGYMSESISLDLSRPESFKDDMMFKKQVKYVYSYGMKMAMGNLIDIDDLKACVLDRLAARVGMDGGELDEWLEM</sequence>
<keyword evidence="1" id="KW-0732">Signal</keyword>
<gene>
    <name evidence="2" type="ORF">DSPE1174_LOCUS32018</name>
</gene>
<dbReference type="AlphaFoldDB" id="A0A7S2HIB8"/>
<organism evidence="2">
    <name type="scientific">Octactis speculum</name>
    <dbReference type="NCBI Taxonomy" id="3111310"/>
    <lineage>
        <taxon>Eukaryota</taxon>
        <taxon>Sar</taxon>
        <taxon>Stramenopiles</taxon>
        <taxon>Ochrophyta</taxon>
        <taxon>Dictyochophyceae</taxon>
        <taxon>Dictyochales</taxon>
        <taxon>Dictyochaceae</taxon>
        <taxon>Octactis</taxon>
    </lineage>
</organism>
<feature type="chain" id="PRO_5031244175" evidence="1">
    <location>
        <begin position="26"/>
        <end position="198"/>
    </location>
</feature>
<reference evidence="2" key="1">
    <citation type="submission" date="2021-01" db="EMBL/GenBank/DDBJ databases">
        <authorList>
            <person name="Corre E."/>
            <person name="Pelletier E."/>
            <person name="Niang G."/>
            <person name="Scheremetjew M."/>
            <person name="Finn R."/>
            <person name="Kale V."/>
            <person name="Holt S."/>
            <person name="Cochrane G."/>
            <person name="Meng A."/>
            <person name="Brown T."/>
            <person name="Cohen L."/>
        </authorList>
    </citation>
    <scope>NUCLEOTIDE SEQUENCE</scope>
    <source>
        <strain evidence="2">CCMP1381</strain>
    </source>
</reference>
<evidence type="ECO:0000256" key="1">
    <source>
        <dbReference type="SAM" id="SignalP"/>
    </source>
</evidence>
<dbReference type="EMBL" id="HBGS01061371">
    <property type="protein sequence ID" value="CAD9491669.1"/>
    <property type="molecule type" value="Transcribed_RNA"/>
</dbReference>
<evidence type="ECO:0000313" key="2">
    <source>
        <dbReference type="EMBL" id="CAD9491669.1"/>
    </source>
</evidence>